<reference evidence="1 2" key="1">
    <citation type="journal article" date="2018" name="Nat. Ecol. Evol.">
        <title>Pezizomycetes genomes reveal the molecular basis of ectomycorrhizal truffle lifestyle.</title>
        <authorList>
            <person name="Murat C."/>
            <person name="Payen T."/>
            <person name="Noel B."/>
            <person name="Kuo A."/>
            <person name="Morin E."/>
            <person name="Chen J."/>
            <person name="Kohler A."/>
            <person name="Krizsan K."/>
            <person name="Balestrini R."/>
            <person name="Da Silva C."/>
            <person name="Montanini B."/>
            <person name="Hainaut M."/>
            <person name="Levati E."/>
            <person name="Barry K.W."/>
            <person name="Belfiori B."/>
            <person name="Cichocki N."/>
            <person name="Clum A."/>
            <person name="Dockter R.B."/>
            <person name="Fauchery L."/>
            <person name="Guy J."/>
            <person name="Iotti M."/>
            <person name="Le Tacon F."/>
            <person name="Lindquist E.A."/>
            <person name="Lipzen A."/>
            <person name="Malagnac F."/>
            <person name="Mello A."/>
            <person name="Molinier V."/>
            <person name="Miyauchi S."/>
            <person name="Poulain J."/>
            <person name="Riccioni C."/>
            <person name="Rubini A."/>
            <person name="Sitrit Y."/>
            <person name="Splivallo R."/>
            <person name="Traeger S."/>
            <person name="Wang M."/>
            <person name="Zifcakova L."/>
            <person name="Wipf D."/>
            <person name="Zambonelli A."/>
            <person name="Paolocci F."/>
            <person name="Nowrousian M."/>
            <person name="Ottonello S."/>
            <person name="Baldrian P."/>
            <person name="Spatafora J.W."/>
            <person name="Henrissat B."/>
            <person name="Nagy L.G."/>
            <person name="Aury J.M."/>
            <person name="Wincker P."/>
            <person name="Grigoriev I.V."/>
            <person name="Bonfante P."/>
            <person name="Martin F.M."/>
        </authorList>
    </citation>
    <scope>NUCLEOTIDE SEQUENCE [LARGE SCALE GENOMIC DNA]</scope>
    <source>
        <strain evidence="1 2">120613-1</strain>
    </source>
</reference>
<evidence type="ECO:0000313" key="1">
    <source>
        <dbReference type="EMBL" id="RPB02691.1"/>
    </source>
</evidence>
<proteinExistence type="predicted"/>
<gene>
    <name evidence="1" type="ORF">L873DRAFT_1787437</name>
</gene>
<dbReference type="AlphaFoldDB" id="A0A3N4K2Q1"/>
<dbReference type="EMBL" id="ML120366">
    <property type="protein sequence ID" value="RPB02691.1"/>
    <property type="molecule type" value="Genomic_DNA"/>
</dbReference>
<organism evidence="1 2">
    <name type="scientific">Choiromyces venosus 120613-1</name>
    <dbReference type="NCBI Taxonomy" id="1336337"/>
    <lineage>
        <taxon>Eukaryota</taxon>
        <taxon>Fungi</taxon>
        <taxon>Dikarya</taxon>
        <taxon>Ascomycota</taxon>
        <taxon>Pezizomycotina</taxon>
        <taxon>Pezizomycetes</taxon>
        <taxon>Pezizales</taxon>
        <taxon>Tuberaceae</taxon>
        <taxon>Choiromyces</taxon>
    </lineage>
</organism>
<protein>
    <submittedName>
        <fullName evidence="1">Uncharacterized protein</fullName>
    </submittedName>
</protein>
<keyword evidence="2" id="KW-1185">Reference proteome</keyword>
<sequence length="144" mass="16228">MFRLVPRKSFNSNWVAQRHNTDDDFHHNDSYYNSNNGGAGSESDSPSFITWKDISQLYKVCSGTSIQLNHLESGQKEMKGEIKDLISKMEEKFDKMDMKFDKTDGLQEVSGYSMVGDLLSEPNIQAKNAIPTLDSLLDPASSVR</sequence>
<accession>A0A3N4K2Q1</accession>
<dbReference type="Proteomes" id="UP000276215">
    <property type="component" value="Unassembled WGS sequence"/>
</dbReference>
<evidence type="ECO:0000313" key="2">
    <source>
        <dbReference type="Proteomes" id="UP000276215"/>
    </source>
</evidence>
<name>A0A3N4K2Q1_9PEZI</name>